<protein>
    <submittedName>
        <fullName evidence="3">Uncharacterized protein</fullName>
    </submittedName>
</protein>
<keyword evidence="4" id="KW-1185">Reference proteome</keyword>
<reference evidence="3" key="1">
    <citation type="journal article" date="2020" name="bioRxiv">
        <title>Comparative genomics of Chlamydomonas.</title>
        <authorList>
            <person name="Craig R.J."/>
            <person name="Hasan A.R."/>
            <person name="Ness R.W."/>
            <person name="Keightley P.D."/>
        </authorList>
    </citation>
    <scope>NUCLEOTIDE SEQUENCE</scope>
    <source>
        <strain evidence="3">CCAP 11/173</strain>
    </source>
</reference>
<feature type="region of interest" description="Disordered" evidence="2">
    <location>
        <begin position="49"/>
        <end position="156"/>
    </location>
</feature>
<dbReference type="OrthoDB" id="539508at2759"/>
<dbReference type="Proteomes" id="UP000613740">
    <property type="component" value="Unassembled WGS sequence"/>
</dbReference>
<feature type="coiled-coil region" evidence="1">
    <location>
        <begin position="262"/>
        <end position="324"/>
    </location>
</feature>
<proteinExistence type="predicted"/>
<feature type="compositionally biased region" description="Low complexity" evidence="2">
    <location>
        <begin position="63"/>
        <end position="79"/>
    </location>
</feature>
<keyword evidence="1" id="KW-0175">Coiled coil</keyword>
<gene>
    <name evidence="3" type="ORF">HYH02_000323</name>
</gene>
<name>A0A835WM90_9CHLO</name>
<organism evidence="3 4">
    <name type="scientific">Chlamydomonas schloesseri</name>
    <dbReference type="NCBI Taxonomy" id="2026947"/>
    <lineage>
        <taxon>Eukaryota</taxon>
        <taxon>Viridiplantae</taxon>
        <taxon>Chlorophyta</taxon>
        <taxon>core chlorophytes</taxon>
        <taxon>Chlorophyceae</taxon>
        <taxon>CS clade</taxon>
        <taxon>Chlamydomonadales</taxon>
        <taxon>Chlamydomonadaceae</taxon>
        <taxon>Chlamydomonas</taxon>
    </lineage>
</organism>
<sequence length="386" mass="40640">MEGKRQDLLSEYQAAIQENARLKARIRVIEAVLPQRQQTPALSAEAGGVLNAASPGTSTGQEAAAAGGSLPLLAPGSPAVYGLPPSARPQPAGASGRSASPTPGPQLARASELSGRSDERSSSPPGSEACSRSTAGEPGGGARGPGSLRQGSVASLGTSAQDKSDLWMAAWVNWTREAALLICAYEARPAEEHLLQRMEAAFDRLKARVVELGLPHSELISNMDQRNLDTGVAQAPPFSFWRVVVERMVCNAAQVAACRAALALYRERMEVVMRQRRRLAERLADSMRSLQLVAGQAGGSLCLSNQLERTSVEAEAAAAELDANVAAEGHAMRLARELLRSDIFTPLQRARISVLSYPYFPDALAIVATIAGETELPSAEGGAAAD</sequence>
<dbReference type="AlphaFoldDB" id="A0A835WM90"/>
<evidence type="ECO:0000313" key="4">
    <source>
        <dbReference type="Proteomes" id="UP000613740"/>
    </source>
</evidence>
<accession>A0A835WM90</accession>
<evidence type="ECO:0000256" key="1">
    <source>
        <dbReference type="SAM" id="Coils"/>
    </source>
</evidence>
<evidence type="ECO:0000313" key="3">
    <source>
        <dbReference type="EMBL" id="KAG2450222.1"/>
    </source>
</evidence>
<feature type="compositionally biased region" description="Polar residues" evidence="2">
    <location>
        <begin position="122"/>
        <end position="134"/>
    </location>
</feature>
<feature type="coiled-coil region" evidence="1">
    <location>
        <begin position="5"/>
        <end position="32"/>
    </location>
</feature>
<dbReference type="EMBL" id="JAEHOD010000012">
    <property type="protein sequence ID" value="KAG2450222.1"/>
    <property type="molecule type" value="Genomic_DNA"/>
</dbReference>
<comment type="caution">
    <text evidence="3">The sequence shown here is derived from an EMBL/GenBank/DDBJ whole genome shotgun (WGS) entry which is preliminary data.</text>
</comment>
<evidence type="ECO:0000256" key="2">
    <source>
        <dbReference type="SAM" id="MobiDB-lite"/>
    </source>
</evidence>